<evidence type="ECO:0000256" key="3">
    <source>
        <dbReference type="ARBA" id="ARBA00022741"/>
    </source>
</evidence>
<dbReference type="AlphaFoldDB" id="A0A846QSD2"/>
<dbReference type="PROSITE" id="PS00211">
    <property type="entry name" value="ABC_TRANSPORTER_1"/>
    <property type="match status" value="1"/>
</dbReference>
<proteinExistence type="inferred from homology"/>
<dbReference type="SMART" id="SM00382">
    <property type="entry name" value="AAA"/>
    <property type="match status" value="1"/>
</dbReference>
<dbReference type="SUPFAM" id="SSF52540">
    <property type="entry name" value="P-loop containing nucleoside triphosphate hydrolases"/>
    <property type="match status" value="1"/>
</dbReference>
<keyword evidence="2" id="KW-0813">Transport</keyword>
<dbReference type="FunFam" id="3.40.50.300:FF:000016">
    <property type="entry name" value="Oligopeptide ABC transporter ATP-binding component"/>
    <property type="match status" value="1"/>
</dbReference>
<protein>
    <submittedName>
        <fullName evidence="6">Oligopeptide/dipeptide ABC transporter ATP-binding protein</fullName>
    </submittedName>
</protein>
<dbReference type="InterPro" id="IPR003593">
    <property type="entry name" value="AAA+_ATPase"/>
</dbReference>
<comment type="caution">
    <text evidence="6">The sequence shown here is derived from an EMBL/GenBank/DDBJ whole genome shotgun (WGS) entry which is preliminary data.</text>
</comment>
<feature type="domain" description="ABC transporter" evidence="5">
    <location>
        <begin position="25"/>
        <end position="274"/>
    </location>
</feature>
<dbReference type="Proteomes" id="UP000580856">
    <property type="component" value="Unassembled WGS sequence"/>
</dbReference>
<dbReference type="RefSeq" id="WP_167941179.1">
    <property type="nucleotide sequence ID" value="NZ_JAATJA010000002.1"/>
</dbReference>
<dbReference type="NCBIfam" id="TIGR01727">
    <property type="entry name" value="oligo_HPY"/>
    <property type="match status" value="1"/>
</dbReference>
<dbReference type="InterPro" id="IPR017871">
    <property type="entry name" value="ABC_transporter-like_CS"/>
</dbReference>
<evidence type="ECO:0000313" key="6">
    <source>
        <dbReference type="EMBL" id="NJB68084.1"/>
    </source>
</evidence>
<dbReference type="Pfam" id="PF00005">
    <property type="entry name" value="ABC_tran"/>
    <property type="match status" value="1"/>
</dbReference>
<evidence type="ECO:0000256" key="4">
    <source>
        <dbReference type="ARBA" id="ARBA00022840"/>
    </source>
</evidence>
<dbReference type="PANTHER" id="PTHR43776:SF7">
    <property type="entry name" value="D,D-DIPEPTIDE TRANSPORT ATP-BINDING PROTEIN DDPF-RELATED"/>
    <property type="match status" value="1"/>
</dbReference>
<keyword evidence="4 6" id="KW-0067">ATP-binding</keyword>
<evidence type="ECO:0000313" key="7">
    <source>
        <dbReference type="Proteomes" id="UP000580856"/>
    </source>
</evidence>
<dbReference type="CDD" id="cd03257">
    <property type="entry name" value="ABC_NikE_OppD_transporters"/>
    <property type="match status" value="1"/>
</dbReference>
<evidence type="ECO:0000259" key="5">
    <source>
        <dbReference type="PROSITE" id="PS50893"/>
    </source>
</evidence>
<evidence type="ECO:0000256" key="2">
    <source>
        <dbReference type="ARBA" id="ARBA00022448"/>
    </source>
</evidence>
<dbReference type="InterPro" id="IPR050319">
    <property type="entry name" value="ABC_transp_ATP-bind"/>
</dbReference>
<dbReference type="Gene3D" id="3.40.50.300">
    <property type="entry name" value="P-loop containing nucleotide triphosphate hydrolases"/>
    <property type="match status" value="1"/>
</dbReference>
<sequence length="339" mass="37168">MRAHQEPHRGPAQAAQGRTAIDDFIRIERLKKHYPVQGGPLGTTRGVVHAVDGMDLCVLRGETIGLVGESGCGKSTLARLLLRLERPTEGRILVDGQDIWQADHAFLKGYPHRMQMIFQDPFSSLNPRRSIGATVGEALAIHGMPRADRARRVSELLGLVGLRPEHAARYPHEFSGGQRQRVAIARALALNPDCVVCDEPVSALDVSIQAQVINLLQELQDRLNLTLVFISHDLAVVGYVSDRVAVMYLGRLMELADRQTLYAAPRHPYTRALLHAVPVPDPEARGGTERVGGDIPSPITPPPGCPFHPRCPQAVDTCSRSMPEWREVAPGHFVACHLA</sequence>
<dbReference type="GO" id="GO:0015833">
    <property type="term" value="P:peptide transport"/>
    <property type="evidence" value="ECO:0007669"/>
    <property type="project" value="InterPro"/>
</dbReference>
<dbReference type="GO" id="GO:0005524">
    <property type="term" value="F:ATP binding"/>
    <property type="evidence" value="ECO:0007669"/>
    <property type="project" value="UniProtKB-KW"/>
</dbReference>
<dbReference type="EMBL" id="JAATJA010000002">
    <property type="protein sequence ID" value="NJB68084.1"/>
    <property type="molecule type" value="Genomic_DNA"/>
</dbReference>
<dbReference type="InterPro" id="IPR027417">
    <property type="entry name" value="P-loop_NTPase"/>
</dbReference>
<dbReference type="Pfam" id="PF08352">
    <property type="entry name" value="oligo_HPY"/>
    <property type="match status" value="1"/>
</dbReference>
<dbReference type="InterPro" id="IPR003439">
    <property type="entry name" value="ABC_transporter-like_ATP-bd"/>
</dbReference>
<gene>
    <name evidence="6" type="ORF">GGQ74_001757</name>
</gene>
<keyword evidence="7" id="KW-1185">Reference proteome</keyword>
<organism evidence="6 7">
    <name type="scientific">Desulfobaculum xiamenense</name>
    <dbReference type="NCBI Taxonomy" id="995050"/>
    <lineage>
        <taxon>Bacteria</taxon>
        <taxon>Pseudomonadati</taxon>
        <taxon>Thermodesulfobacteriota</taxon>
        <taxon>Desulfovibrionia</taxon>
        <taxon>Desulfovibrionales</taxon>
        <taxon>Desulfovibrionaceae</taxon>
        <taxon>Desulfobaculum</taxon>
    </lineage>
</organism>
<evidence type="ECO:0000256" key="1">
    <source>
        <dbReference type="ARBA" id="ARBA00005417"/>
    </source>
</evidence>
<name>A0A846QSD2_9BACT</name>
<comment type="similarity">
    <text evidence="1">Belongs to the ABC transporter superfamily.</text>
</comment>
<dbReference type="PROSITE" id="PS50893">
    <property type="entry name" value="ABC_TRANSPORTER_2"/>
    <property type="match status" value="1"/>
</dbReference>
<dbReference type="InterPro" id="IPR013563">
    <property type="entry name" value="Oligopep_ABC_C"/>
</dbReference>
<accession>A0A846QSD2</accession>
<dbReference type="PANTHER" id="PTHR43776">
    <property type="entry name" value="TRANSPORT ATP-BINDING PROTEIN"/>
    <property type="match status" value="1"/>
</dbReference>
<reference evidence="6 7" key="1">
    <citation type="submission" date="2020-03" db="EMBL/GenBank/DDBJ databases">
        <title>Genomic Encyclopedia of Type Strains, Phase IV (KMG-IV): sequencing the most valuable type-strain genomes for metagenomic binning, comparative biology and taxonomic classification.</title>
        <authorList>
            <person name="Goeker M."/>
        </authorList>
    </citation>
    <scope>NUCLEOTIDE SEQUENCE [LARGE SCALE GENOMIC DNA]</scope>
    <source>
        <strain evidence="6 7">DSM 24233</strain>
    </source>
</reference>
<keyword evidence="3" id="KW-0547">Nucleotide-binding</keyword>
<dbReference type="GO" id="GO:0016887">
    <property type="term" value="F:ATP hydrolysis activity"/>
    <property type="evidence" value="ECO:0007669"/>
    <property type="project" value="InterPro"/>
</dbReference>
<dbReference type="GO" id="GO:0055085">
    <property type="term" value="P:transmembrane transport"/>
    <property type="evidence" value="ECO:0007669"/>
    <property type="project" value="UniProtKB-ARBA"/>
</dbReference>